<proteinExistence type="predicted"/>
<sequence length="64" mass="7392">MKWRQWSATKAVVTATYASNGDARLQRRWLLGRALFSNGVWEAGEVIEFAVDWEVSLFVQRGYI</sequence>
<comment type="caution">
    <text evidence="1">The sequence shown here is derived from an EMBL/GenBank/DDBJ whole genome shotgun (WGS) entry which is preliminary data.</text>
</comment>
<evidence type="ECO:0000313" key="1">
    <source>
        <dbReference type="EMBL" id="KAF7824044.1"/>
    </source>
</evidence>
<protein>
    <submittedName>
        <fullName evidence="1">Uncharacterized protein</fullName>
    </submittedName>
</protein>
<organism evidence="1 2">
    <name type="scientific">Senna tora</name>
    <dbReference type="NCBI Taxonomy" id="362788"/>
    <lineage>
        <taxon>Eukaryota</taxon>
        <taxon>Viridiplantae</taxon>
        <taxon>Streptophyta</taxon>
        <taxon>Embryophyta</taxon>
        <taxon>Tracheophyta</taxon>
        <taxon>Spermatophyta</taxon>
        <taxon>Magnoliopsida</taxon>
        <taxon>eudicotyledons</taxon>
        <taxon>Gunneridae</taxon>
        <taxon>Pentapetalae</taxon>
        <taxon>rosids</taxon>
        <taxon>fabids</taxon>
        <taxon>Fabales</taxon>
        <taxon>Fabaceae</taxon>
        <taxon>Caesalpinioideae</taxon>
        <taxon>Cassia clade</taxon>
        <taxon>Senna</taxon>
    </lineage>
</organism>
<dbReference type="Proteomes" id="UP000634136">
    <property type="component" value="Unassembled WGS sequence"/>
</dbReference>
<dbReference type="EMBL" id="JAAIUW010000007">
    <property type="protein sequence ID" value="KAF7824044.1"/>
    <property type="molecule type" value="Genomic_DNA"/>
</dbReference>
<reference evidence="1" key="1">
    <citation type="submission" date="2020-09" db="EMBL/GenBank/DDBJ databases">
        <title>Genome-Enabled Discovery of Anthraquinone Biosynthesis in Senna tora.</title>
        <authorList>
            <person name="Kang S.-H."/>
            <person name="Pandey R.P."/>
            <person name="Lee C.-M."/>
            <person name="Sim J.-S."/>
            <person name="Jeong J.-T."/>
            <person name="Choi B.-S."/>
            <person name="Jung M."/>
            <person name="Ginzburg D."/>
            <person name="Zhao K."/>
            <person name="Won S.Y."/>
            <person name="Oh T.-J."/>
            <person name="Yu Y."/>
            <person name="Kim N.-H."/>
            <person name="Lee O.R."/>
            <person name="Lee T.-H."/>
            <person name="Bashyal P."/>
            <person name="Kim T.-S."/>
            <person name="Lee W.-H."/>
            <person name="Kawkins C."/>
            <person name="Kim C.-K."/>
            <person name="Kim J.S."/>
            <person name="Ahn B.O."/>
            <person name="Rhee S.Y."/>
            <person name="Sohng J.K."/>
        </authorList>
    </citation>
    <scope>NUCLEOTIDE SEQUENCE</scope>
    <source>
        <tissue evidence="1">Leaf</tissue>
    </source>
</reference>
<name>A0A834WNY9_9FABA</name>
<accession>A0A834WNY9</accession>
<gene>
    <name evidence="1" type="ORF">G2W53_022188</name>
</gene>
<dbReference type="AlphaFoldDB" id="A0A834WNY9"/>
<keyword evidence="2" id="KW-1185">Reference proteome</keyword>
<evidence type="ECO:0000313" key="2">
    <source>
        <dbReference type="Proteomes" id="UP000634136"/>
    </source>
</evidence>